<dbReference type="AlphaFoldDB" id="A0A0E9TPH8"/>
<reference evidence="1" key="1">
    <citation type="submission" date="2014-11" db="EMBL/GenBank/DDBJ databases">
        <authorList>
            <person name="Amaro Gonzalez C."/>
        </authorList>
    </citation>
    <scope>NUCLEOTIDE SEQUENCE</scope>
</reference>
<name>A0A0E9TPH8_ANGAN</name>
<dbReference type="EMBL" id="GBXM01053822">
    <property type="protein sequence ID" value="JAH54755.1"/>
    <property type="molecule type" value="Transcribed_RNA"/>
</dbReference>
<protein>
    <submittedName>
        <fullName evidence="1">Uncharacterized protein</fullName>
    </submittedName>
</protein>
<reference evidence="1" key="2">
    <citation type="journal article" date="2015" name="Fish Shellfish Immunol.">
        <title>Early steps in the European eel (Anguilla anguilla)-Vibrio vulnificus interaction in the gills: Role of the RtxA13 toxin.</title>
        <authorList>
            <person name="Callol A."/>
            <person name="Pajuelo D."/>
            <person name="Ebbesson L."/>
            <person name="Teles M."/>
            <person name="MacKenzie S."/>
            <person name="Amaro C."/>
        </authorList>
    </citation>
    <scope>NUCLEOTIDE SEQUENCE</scope>
</reference>
<proteinExistence type="predicted"/>
<sequence>MPPLASHHSVHTCRDQQLGTYFKTRRALLMCQRFSLSRRKCDRVNYSE</sequence>
<evidence type="ECO:0000313" key="1">
    <source>
        <dbReference type="EMBL" id="JAH54755.1"/>
    </source>
</evidence>
<organism evidence="1">
    <name type="scientific">Anguilla anguilla</name>
    <name type="common">European freshwater eel</name>
    <name type="synonym">Muraena anguilla</name>
    <dbReference type="NCBI Taxonomy" id="7936"/>
    <lineage>
        <taxon>Eukaryota</taxon>
        <taxon>Metazoa</taxon>
        <taxon>Chordata</taxon>
        <taxon>Craniata</taxon>
        <taxon>Vertebrata</taxon>
        <taxon>Euteleostomi</taxon>
        <taxon>Actinopterygii</taxon>
        <taxon>Neopterygii</taxon>
        <taxon>Teleostei</taxon>
        <taxon>Anguilliformes</taxon>
        <taxon>Anguillidae</taxon>
        <taxon>Anguilla</taxon>
    </lineage>
</organism>
<accession>A0A0E9TPH8</accession>